<dbReference type="InterPro" id="IPR041588">
    <property type="entry name" value="Integrase_H2C2"/>
</dbReference>
<dbReference type="EMBL" id="BQNB010020260">
    <property type="protein sequence ID" value="GJT94056.1"/>
    <property type="molecule type" value="Genomic_DNA"/>
</dbReference>
<dbReference type="Pfam" id="PF17921">
    <property type="entry name" value="Integrase_H2C2"/>
    <property type="match status" value="1"/>
</dbReference>
<dbReference type="InterPro" id="IPR012337">
    <property type="entry name" value="RNaseH-like_sf"/>
</dbReference>
<dbReference type="PANTHER" id="PTHR45835">
    <property type="entry name" value="YALI0A06105P"/>
    <property type="match status" value="1"/>
</dbReference>
<dbReference type="GO" id="GO:0003964">
    <property type="term" value="F:RNA-directed DNA polymerase activity"/>
    <property type="evidence" value="ECO:0007669"/>
    <property type="project" value="UniProtKB-KW"/>
</dbReference>
<dbReference type="InterPro" id="IPR036397">
    <property type="entry name" value="RNaseH_sf"/>
</dbReference>
<proteinExistence type="predicted"/>
<dbReference type="Gene3D" id="1.10.340.70">
    <property type="match status" value="1"/>
</dbReference>
<reference evidence="2" key="2">
    <citation type="submission" date="2022-01" db="EMBL/GenBank/DDBJ databases">
        <authorList>
            <person name="Yamashiro T."/>
            <person name="Shiraishi A."/>
            <person name="Satake H."/>
            <person name="Nakayama K."/>
        </authorList>
    </citation>
    <scope>NUCLEOTIDE SEQUENCE</scope>
</reference>
<evidence type="ECO:0000259" key="1">
    <source>
        <dbReference type="PROSITE" id="PS50994"/>
    </source>
</evidence>
<comment type="caution">
    <text evidence="2">The sequence shown here is derived from an EMBL/GenBank/DDBJ whole genome shotgun (WGS) entry which is preliminary data.</text>
</comment>
<keyword evidence="2" id="KW-0695">RNA-directed DNA polymerase</keyword>
<dbReference type="InterPro" id="IPR001584">
    <property type="entry name" value="Integrase_cat-core"/>
</dbReference>
<keyword evidence="2" id="KW-0548">Nucleotidyltransferase</keyword>
<dbReference type="PANTHER" id="PTHR45835:SF103">
    <property type="entry name" value="RNA-DIRECTED DNA POLYMERASE"/>
    <property type="match status" value="1"/>
</dbReference>
<dbReference type="Gene3D" id="3.30.420.10">
    <property type="entry name" value="Ribonuclease H-like superfamily/Ribonuclease H"/>
    <property type="match status" value="2"/>
</dbReference>
<sequence>MTLHLKLPSQILEAQTEAIKEENIKAENLQGMDKAFESHKSKYSIHPGSDKMYHDLKKLYWWPNMKAIIAKYVDKCLTWSRVKSECQKPYGLLIQPEIPTWKWERITMDFVTKLPKTSSGHDIIWVIVDRLTKSAHFIPTKVTDSMETLTRLYIKEIISRHGVPISIISDRDSHFTSRFWQSMQNALDFGKGWERHLPLVEFSYNNSYHASIKAAPFEALYGQKCRSPVCWAKVGDVQLTGPEIIYETTEKIVQI</sequence>
<keyword evidence="2" id="KW-0808">Transferase</keyword>
<name>A0ABQ5I1P0_9ASTR</name>
<dbReference type="PROSITE" id="PS50994">
    <property type="entry name" value="INTEGRASE"/>
    <property type="match status" value="1"/>
</dbReference>
<dbReference type="SUPFAM" id="SSF53098">
    <property type="entry name" value="Ribonuclease H-like"/>
    <property type="match status" value="1"/>
</dbReference>
<keyword evidence="3" id="KW-1185">Reference proteome</keyword>
<organism evidence="2 3">
    <name type="scientific">Tanacetum coccineum</name>
    <dbReference type="NCBI Taxonomy" id="301880"/>
    <lineage>
        <taxon>Eukaryota</taxon>
        <taxon>Viridiplantae</taxon>
        <taxon>Streptophyta</taxon>
        <taxon>Embryophyta</taxon>
        <taxon>Tracheophyta</taxon>
        <taxon>Spermatophyta</taxon>
        <taxon>Magnoliopsida</taxon>
        <taxon>eudicotyledons</taxon>
        <taxon>Gunneridae</taxon>
        <taxon>Pentapetalae</taxon>
        <taxon>asterids</taxon>
        <taxon>campanulids</taxon>
        <taxon>Asterales</taxon>
        <taxon>Asteraceae</taxon>
        <taxon>Asteroideae</taxon>
        <taxon>Anthemideae</taxon>
        <taxon>Anthemidinae</taxon>
        <taxon>Tanacetum</taxon>
    </lineage>
</organism>
<dbReference type="Proteomes" id="UP001151760">
    <property type="component" value="Unassembled WGS sequence"/>
</dbReference>
<gene>
    <name evidence="2" type="ORF">Tco_1082901</name>
</gene>
<evidence type="ECO:0000313" key="3">
    <source>
        <dbReference type="Proteomes" id="UP001151760"/>
    </source>
</evidence>
<protein>
    <submittedName>
        <fullName evidence="2">Reverse transcriptase domain-containing protein</fullName>
    </submittedName>
</protein>
<evidence type="ECO:0000313" key="2">
    <source>
        <dbReference type="EMBL" id="GJT94056.1"/>
    </source>
</evidence>
<accession>A0ABQ5I1P0</accession>
<reference evidence="2" key="1">
    <citation type="journal article" date="2022" name="Int. J. Mol. Sci.">
        <title>Draft Genome of Tanacetum Coccineum: Genomic Comparison of Closely Related Tanacetum-Family Plants.</title>
        <authorList>
            <person name="Yamashiro T."/>
            <person name="Shiraishi A."/>
            <person name="Nakayama K."/>
            <person name="Satake H."/>
        </authorList>
    </citation>
    <scope>NUCLEOTIDE SEQUENCE</scope>
</reference>
<feature type="domain" description="Integrase catalytic" evidence="1">
    <location>
        <begin position="95"/>
        <end position="189"/>
    </location>
</feature>